<evidence type="ECO:0000259" key="4">
    <source>
        <dbReference type="Pfam" id="PF14432"/>
    </source>
</evidence>
<evidence type="ECO:0000313" key="5">
    <source>
        <dbReference type="EMBL" id="KAK0584440.1"/>
    </source>
</evidence>
<dbReference type="Pfam" id="PF20431">
    <property type="entry name" value="E_motif"/>
    <property type="match status" value="1"/>
</dbReference>
<reference evidence="5" key="2">
    <citation type="submission" date="2023-06" db="EMBL/GenBank/DDBJ databases">
        <authorList>
            <person name="Swenson N.G."/>
            <person name="Wegrzyn J.L."/>
            <person name="Mcevoy S.L."/>
        </authorList>
    </citation>
    <scope>NUCLEOTIDE SEQUENCE</scope>
    <source>
        <strain evidence="5">NS2018</strain>
        <tissue evidence="5">Leaf</tissue>
    </source>
</reference>
<dbReference type="SUPFAM" id="SSF51197">
    <property type="entry name" value="Clavaminate synthase-like"/>
    <property type="match status" value="1"/>
</dbReference>
<dbReference type="Pfam" id="PF01535">
    <property type="entry name" value="PPR"/>
    <property type="match status" value="6"/>
</dbReference>
<dbReference type="EMBL" id="JAUESC010000383">
    <property type="protein sequence ID" value="KAK0584440.1"/>
    <property type="molecule type" value="Genomic_DNA"/>
</dbReference>
<dbReference type="SUPFAM" id="SSF48452">
    <property type="entry name" value="TPR-like"/>
    <property type="match status" value="1"/>
</dbReference>
<dbReference type="InterPro" id="IPR046960">
    <property type="entry name" value="PPR_At4g14850-like_plant"/>
</dbReference>
<accession>A0AA39VL63</accession>
<dbReference type="GO" id="GO:0008270">
    <property type="term" value="F:zinc ion binding"/>
    <property type="evidence" value="ECO:0007669"/>
    <property type="project" value="InterPro"/>
</dbReference>
<dbReference type="Pfam" id="PF14432">
    <property type="entry name" value="DYW_deaminase"/>
    <property type="match status" value="1"/>
</dbReference>
<dbReference type="GO" id="GO:0003729">
    <property type="term" value="F:mRNA binding"/>
    <property type="evidence" value="ECO:0007669"/>
    <property type="project" value="UniProtKB-ARBA"/>
</dbReference>
<organism evidence="5 6">
    <name type="scientific">Acer saccharum</name>
    <name type="common">Sugar maple</name>
    <dbReference type="NCBI Taxonomy" id="4024"/>
    <lineage>
        <taxon>Eukaryota</taxon>
        <taxon>Viridiplantae</taxon>
        <taxon>Streptophyta</taxon>
        <taxon>Embryophyta</taxon>
        <taxon>Tracheophyta</taxon>
        <taxon>Spermatophyta</taxon>
        <taxon>Magnoliopsida</taxon>
        <taxon>eudicotyledons</taxon>
        <taxon>Gunneridae</taxon>
        <taxon>Pentapetalae</taxon>
        <taxon>rosids</taxon>
        <taxon>malvids</taxon>
        <taxon>Sapindales</taxon>
        <taxon>Sapindaceae</taxon>
        <taxon>Hippocastanoideae</taxon>
        <taxon>Acereae</taxon>
        <taxon>Acer</taxon>
    </lineage>
</organism>
<feature type="repeat" description="PPR" evidence="3">
    <location>
        <begin position="122"/>
        <end position="156"/>
    </location>
</feature>
<sequence>MLEGCLDSWVALEKWDRDYLVNVSGNVRFSVGLVEMRLEDYFRYSDQVKEERPLYLFDPKFAQKVPILGSEFEIIHGHMIRTHSITDVFSASRLIAFCINPTFQSNLLTYAFSIFSQLENPNLFIYNALIQGFSASENPSQSLHFYTQLQSQGLFPDNITFPFLVKACTKLVSVYMGIQVHAQIIKHGLLNDVYVQNSLVHMYATFGDMKAASNIFRRMHRSNVVSWTSMIAGYSKCGDVKSARKLFDKMPEKNLVTWSIMISGYAKNSRFDKAVELFQVLQSEGVRANETVMVSVISSCAHLGALELGEKAHEYVERNNLDVNLILGTALVDMYARCGCIEKAIRVFEGLPERDTLSWTSLIAGLALHGYAGMALKYFEEMVNTGLTPRDITFTAILSACSHGGLVEKGLEIFESIKIDYGIQPRLEHYGCVVDLLGRAGKLAEAEKFVLNMPIEPNAPIWGALLGACRIHKNVEIAERAGKVLIQLLPEHSGYYVLLSNIYARTNKWESAENMRNMMKLKGVKKPPGYSLIVIEGKVHRFTMGDKLHPEIEKIERMWEEILRKIRLAGYGGNTADALFDIDEEEKENALYRHSEKLAIAFGIMKTKAGTPIRIVKNLRVCEDCHTATKFISKVFQQELIVRDRNRFHHFKEGGCSCMDYW</sequence>
<keyword evidence="2" id="KW-0677">Repeat</keyword>
<evidence type="ECO:0000256" key="2">
    <source>
        <dbReference type="ARBA" id="ARBA00022737"/>
    </source>
</evidence>
<evidence type="ECO:0000256" key="3">
    <source>
        <dbReference type="PROSITE-ProRule" id="PRU00708"/>
    </source>
</evidence>
<dbReference type="AlphaFoldDB" id="A0AA39VL63"/>
<feature type="repeat" description="PPR" evidence="3">
    <location>
        <begin position="223"/>
        <end position="257"/>
    </location>
</feature>
<dbReference type="InterPro" id="IPR002885">
    <property type="entry name" value="PPR_rpt"/>
</dbReference>
<proteinExistence type="inferred from homology"/>
<dbReference type="InterPro" id="IPR046848">
    <property type="entry name" value="E_motif"/>
</dbReference>
<dbReference type="InterPro" id="IPR032867">
    <property type="entry name" value="DYW_dom"/>
</dbReference>
<dbReference type="Gene3D" id="2.60.120.650">
    <property type="entry name" value="Cupin"/>
    <property type="match status" value="1"/>
</dbReference>
<dbReference type="PANTHER" id="PTHR47926:SF537">
    <property type="entry name" value="PENTACOTRIPEPTIDE-REPEAT REGION OF PRORP DOMAIN-CONTAINING PROTEIN"/>
    <property type="match status" value="1"/>
</dbReference>
<keyword evidence="6" id="KW-1185">Reference proteome</keyword>
<dbReference type="FunFam" id="1.25.40.10:FF:000348">
    <property type="entry name" value="Pentatricopeptide repeat-containing protein chloroplastic"/>
    <property type="match status" value="1"/>
</dbReference>
<comment type="caution">
    <text evidence="5">The sequence shown here is derived from an EMBL/GenBank/DDBJ whole genome shotgun (WGS) entry which is preliminary data.</text>
</comment>
<gene>
    <name evidence="5" type="ORF">LWI29_013280</name>
</gene>
<evidence type="ECO:0000256" key="1">
    <source>
        <dbReference type="ARBA" id="ARBA00006643"/>
    </source>
</evidence>
<feature type="repeat" description="PPR" evidence="3">
    <location>
        <begin position="355"/>
        <end position="389"/>
    </location>
</feature>
<feature type="domain" description="DYW" evidence="4">
    <location>
        <begin position="570"/>
        <end position="662"/>
    </location>
</feature>
<dbReference type="SUPFAM" id="SSF81901">
    <property type="entry name" value="HCP-like"/>
    <property type="match status" value="1"/>
</dbReference>
<evidence type="ECO:0000313" key="6">
    <source>
        <dbReference type="Proteomes" id="UP001168877"/>
    </source>
</evidence>
<name>A0AA39VL63_ACESA</name>
<protein>
    <recommendedName>
        <fullName evidence="4">DYW domain-containing protein</fullName>
    </recommendedName>
</protein>
<dbReference type="InterPro" id="IPR011990">
    <property type="entry name" value="TPR-like_helical_dom_sf"/>
</dbReference>
<dbReference type="GO" id="GO:0009451">
    <property type="term" value="P:RNA modification"/>
    <property type="evidence" value="ECO:0007669"/>
    <property type="project" value="InterPro"/>
</dbReference>
<dbReference type="Gene3D" id="1.25.40.10">
    <property type="entry name" value="Tetratricopeptide repeat domain"/>
    <property type="match status" value="2"/>
</dbReference>
<dbReference type="NCBIfam" id="TIGR00756">
    <property type="entry name" value="PPR"/>
    <property type="match status" value="4"/>
</dbReference>
<dbReference type="PROSITE" id="PS51375">
    <property type="entry name" value="PPR"/>
    <property type="match status" value="3"/>
</dbReference>
<reference evidence="5" key="1">
    <citation type="journal article" date="2022" name="Plant J.">
        <title>Strategies of tolerance reflected in two North American maple genomes.</title>
        <authorList>
            <person name="McEvoy S.L."/>
            <person name="Sezen U.U."/>
            <person name="Trouern-Trend A."/>
            <person name="McMahon S.M."/>
            <person name="Schaberg P.G."/>
            <person name="Yang J."/>
            <person name="Wegrzyn J.L."/>
            <person name="Swenson N.G."/>
        </authorList>
    </citation>
    <scope>NUCLEOTIDE SEQUENCE</scope>
    <source>
        <strain evidence="5">NS2018</strain>
    </source>
</reference>
<dbReference type="FunFam" id="1.25.40.10:FF:000690">
    <property type="entry name" value="Pentatricopeptide repeat-containing protein"/>
    <property type="match status" value="1"/>
</dbReference>
<dbReference type="Proteomes" id="UP001168877">
    <property type="component" value="Unassembled WGS sequence"/>
</dbReference>
<dbReference type="PANTHER" id="PTHR47926">
    <property type="entry name" value="PENTATRICOPEPTIDE REPEAT-CONTAINING PROTEIN"/>
    <property type="match status" value="1"/>
</dbReference>
<comment type="similarity">
    <text evidence="1">Belongs to the PPR family. PCMP-H subfamily.</text>
</comment>